<dbReference type="RefSeq" id="WP_010756054.1">
    <property type="nucleotide sequence ID" value="NZ_ASWD01000007.1"/>
</dbReference>
<evidence type="ECO:0000313" key="2">
    <source>
        <dbReference type="EMBL" id="EOH96349.1"/>
    </source>
</evidence>
<dbReference type="AlphaFoldDB" id="R2T7X8"/>
<dbReference type="EMBL" id="AJAQ01000008">
    <property type="protein sequence ID" value="EOH96349.1"/>
    <property type="molecule type" value="Genomic_DNA"/>
</dbReference>
<gene>
    <name evidence="2" type="ORF">UAU_00999</name>
</gene>
<organism evidence="2 3">
    <name type="scientific">Enterococcus pallens ATCC BAA-351</name>
    <dbReference type="NCBI Taxonomy" id="1158607"/>
    <lineage>
        <taxon>Bacteria</taxon>
        <taxon>Bacillati</taxon>
        <taxon>Bacillota</taxon>
        <taxon>Bacilli</taxon>
        <taxon>Lactobacillales</taxon>
        <taxon>Enterococcaceae</taxon>
        <taxon>Enterococcus</taxon>
    </lineage>
</organism>
<dbReference type="Pfam" id="PF06114">
    <property type="entry name" value="Peptidase_M78"/>
    <property type="match status" value="1"/>
</dbReference>
<keyword evidence="3" id="KW-1185">Reference proteome</keyword>
<dbReference type="STRING" id="160454.RV10_GL004074"/>
<dbReference type="OrthoDB" id="9816277at2"/>
<dbReference type="InterPro" id="IPR010359">
    <property type="entry name" value="IrrE_HExxH"/>
</dbReference>
<dbReference type="PATRIC" id="fig|1158607.3.peg.1006"/>
<reference evidence="2 3" key="1">
    <citation type="submission" date="2013-02" db="EMBL/GenBank/DDBJ databases">
        <title>The Genome Sequence of Enterococcus pallens BAA-351.</title>
        <authorList>
            <consortium name="The Broad Institute Genome Sequencing Platform"/>
            <consortium name="The Broad Institute Genome Sequencing Center for Infectious Disease"/>
            <person name="Earl A.M."/>
            <person name="Gilmore M.S."/>
            <person name="Lebreton F."/>
            <person name="Walker B."/>
            <person name="Young S.K."/>
            <person name="Zeng Q."/>
            <person name="Gargeya S."/>
            <person name="Fitzgerald M."/>
            <person name="Haas B."/>
            <person name="Abouelleil A."/>
            <person name="Alvarado L."/>
            <person name="Arachchi H.M."/>
            <person name="Berlin A.M."/>
            <person name="Chapman S.B."/>
            <person name="Dewar J."/>
            <person name="Goldberg J."/>
            <person name="Griggs A."/>
            <person name="Gujja S."/>
            <person name="Hansen M."/>
            <person name="Howarth C."/>
            <person name="Imamovic A."/>
            <person name="Larimer J."/>
            <person name="McCowan C."/>
            <person name="Murphy C."/>
            <person name="Neiman D."/>
            <person name="Pearson M."/>
            <person name="Priest M."/>
            <person name="Roberts A."/>
            <person name="Saif S."/>
            <person name="Shea T."/>
            <person name="Sisk P."/>
            <person name="Sykes S."/>
            <person name="Wortman J."/>
            <person name="Nusbaum C."/>
            <person name="Birren B."/>
        </authorList>
    </citation>
    <scope>NUCLEOTIDE SEQUENCE [LARGE SCALE GENOMIC DNA]</scope>
    <source>
        <strain evidence="2 3">ATCC BAA-351</strain>
    </source>
</reference>
<accession>R2T7X8</accession>
<proteinExistence type="predicted"/>
<comment type="caution">
    <text evidence="2">The sequence shown here is derived from an EMBL/GenBank/DDBJ whole genome shotgun (WGS) entry which is preliminary data.</text>
</comment>
<evidence type="ECO:0000313" key="3">
    <source>
        <dbReference type="Proteomes" id="UP000013782"/>
    </source>
</evidence>
<dbReference type="Gene3D" id="1.10.10.2910">
    <property type="match status" value="1"/>
</dbReference>
<protein>
    <recommendedName>
        <fullName evidence="1">IrrE N-terminal-like domain-containing protein</fullName>
    </recommendedName>
</protein>
<name>R2T7X8_9ENTE</name>
<dbReference type="HOGENOM" id="CLU_1233474_0_0_9"/>
<feature type="domain" description="IrrE N-terminal-like" evidence="1">
    <location>
        <begin position="50"/>
        <end position="170"/>
    </location>
</feature>
<dbReference type="Proteomes" id="UP000013782">
    <property type="component" value="Unassembled WGS sequence"/>
</dbReference>
<sequence length="224" mass="25977">MDDLKATRLSLTNLILNQFLLKNEIQPAKYIFSDFFDSYTVMNNIKVDFDIPLIDENFFLGLTARSRYSTAIFLNKRVYKRRLNFSACHELIHCLFDMNQTEPSQTFFNVENRKEFYSEEEIIMEKLADSGAGAIMVPDIKILDYLNTNKSFALISDECSISHSALHNRLIDFGIYSCGMSQRAALTSTKELRYQGSRNGFRFYLTGSHVNKEKQIIFDYENAI</sequence>
<dbReference type="eggNOG" id="COG2856">
    <property type="taxonomic scope" value="Bacteria"/>
</dbReference>
<evidence type="ECO:0000259" key="1">
    <source>
        <dbReference type="Pfam" id="PF06114"/>
    </source>
</evidence>